<dbReference type="PANTHER" id="PTHR16271">
    <property type="entry name" value="F-BOX ONLY PROTEIN 34/46 FAMILY MEMBER"/>
    <property type="match status" value="1"/>
</dbReference>
<dbReference type="Pfam" id="PF00646">
    <property type="entry name" value="F-box"/>
    <property type="match status" value="1"/>
</dbReference>
<keyword evidence="5" id="KW-1185">Reference proteome</keyword>
<dbReference type="AlphaFoldDB" id="A0A9N7TPX5"/>
<proteinExistence type="predicted"/>
<reference evidence="4" key="1">
    <citation type="submission" date="2020-03" db="EMBL/GenBank/DDBJ databases">
        <authorList>
            <person name="Weist P."/>
        </authorList>
    </citation>
    <scope>NUCLEOTIDE SEQUENCE</scope>
</reference>
<feature type="compositionally biased region" description="Basic residues" evidence="2">
    <location>
        <begin position="270"/>
        <end position="284"/>
    </location>
</feature>
<gene>
    <name evidence="4" type="ORF">PLEPLA_LOCUS4095</name>
</gene>
<evidence type="ECO:0000313" key="5">
    <source>
        <dbReference type="Proteomes" id="UP001153269"/>
    </source>
</evidence>
<comment type="caution">
    <text evidence="4">The sequence shown here is derived from an EMBL/GenBank/DDBJ whole genome shotgun (WGS) entry which is preliminary data.</text>
</comment>
<feature type="compositionally biased region" description="Low complexity" evidence="2">
    <location>
        <begin position="486"/>
        <end position="497"/>
    </location>
</feature>
<accession>A0A9N7TPX5</accession>
<dbReference type="InterPro" id="IPR039594">
    <property type="entry name" value="FBXO34/46"/>
</dbReference>
<evidence type="ECO:0000256" key="1">
    <source>
        <dbReference type="ARBA" id="ARBA00022786"/>
    </source>
</evidence>
<dbReference type="EMBL" id="CADEAL010000201">
    <property type="protein sequence ID" value="CAB1416304.1"/>
    <property type="molecule type" value="Genomic_DNA"/>
</dbReference>
<evidence type="ECO:0000259" key="3">
    <source>
        <dbReference type="PROSITE" id="PS50181"/>
    </source>
</evidence>
<evidence type="ECO:0000313" key="4">
    <source>
        <dbReference type="EMBL" id="CAB1416304.1"/>
    </source>
</evidence>
<feature type="region of interest" description="Disordered" evidence="2">
    <location>
        <begin position="80"/>
        <end position="116"/>
    </location>
</feature>
<feature type="region of interest" description="Disordered" evidence="2">
    <location>
        <begin position="255"/>
        <end position="319"/>
    </location>
</feature>
<dbReference type="InterPro" id="IPR036047">
    <property type="entry name" value="F-box-like_dom_sf"/>
</dbReference>
<dbReference type="Proteomes" id="UP001153269">
    <property type="component" value="Unassembled WGS sequence"/>
</dbReference>
<dbReference type="PANTHER" id="PTHR16271:SF11">
    <property type="entry name" value="F-BOX ONLY PROTEIN 34"/>
    <property type="match status" value="1"/>
</dbReference>
<evidence type="ECO:0000256" key="2">
    <source>
        <dbReference type="SAM" id="MobiDB-lite"/>
    </source>
</evidence>
<sequence>MTQQLYVKVFGDVTRRTGGLPDPVAVTPRQEAVTLGLCPLGCRCPPERVNPEGRTWFYKTSGCLCPDFDESQAIIGAVQEPPPTTANQSARSLEDHDASEVTSTARALGRARGGGRVQTSQRSSLFVGQQGELLKISSSRLPFSVISTNTLCCINTTSGSSVASLRLKSSCSSALQLLPPPPPGCQNDTCRLYQTDTEDTETPLDIWTVIKPGHVREKIAMFASEGGGTEAGGGGSTSCSSSGFWDRKLPVSCQTRTIKAKGSQEEKSSAKRRRRAGSSHRLRTRVLDPQQHTPEPSPQRSGVGQREGEEVTEVTEEEQQKVSVVEMVAFLEQRTSEQQIDSKPALTVQRSSASITLLRPREGPEVRGEEPESLSVTDMVAKLESECVRRTEGDLSRSNSLRRTVGRVLLAAGDQSSAPSRPASVTLSMTSSASASSLLGAQSPISCSMTPFRDTCLSCDHAPSLFSCEAGGAGGAGGGSVTDTEPQPGLLFLSLLPAHPPPPPTEPRPPAVGYSPNSDSQSDNRGRRQADGRQEEEVAGLSLCCEAVQPSRRASVSHDFLEMRQRLQQLLEPQPHLVVLPHHLLLKILGLLPTQSLAALKCCCSFFSFLMDTYGVRPADSLWVSDPRYSDDPCKQCKRRRGRGDVSRCRWHHKPFCQALPYGPGYWMCCHGTRRDAPGCNVGLHDNRWVPAFHSINVPIYRRNLVDH</sequence>
<protein>
    <recommendedName>
        <fullName evidence="3">F-box domain-containing protein</fullName>
    </recommendedName>
</protein>
<organism evidence="4 5">
    <name type="scientific">Pleuronectes platessa</name>
    <name type="common">European plaice</name>
    <dbReference type="NCBI Taxonomy" id="8262"/>
    <lineage>
        <taxon>Eukaryota</taxon>
        <taxon>Metazoa</taxon>
        <taxon>Chordata</taxon>
        <taxon>Craniata</taxon>
        <taxon>Vertebrata</taxon>
        <taxon>Euteleostomi</taxon>
        <taxon>Actinopterygii</taxon>
        <taxon>Neopterygii</taxon>
        <taxon>Teleostei</taxon>
        <taxon>Neoteleostei</taxon>
        <taxon>Acanthomorphata</taxon>
        <taxon>Carangaria</taxon>
        <taxon>Pleuronectiformes</taxon>
        <taxon>Pleuronectoidei</taxon>
        <taxon>Pleuronectidae</taxon>
        <taxon>Pleuronectes</taxon>
    </lineage>
</organism>
<feature type="domain" description="F-box" evidence="3">
    <location>
        <begin position="574"/>
        <end position="626"/>
    </location>
</feature>
<dbReference type="PROSITE" id="PS50181">
    <property type="entry name" value="FBOX"/>
    <property type="match status" value="1"/>
</dbReference>
<dbReference type="SUPFAM" id="SSF81383">
    <property type="entry name" value="F-box domain"/>
    <property type="match status" value="1"/>
</dbReference>
<dbReference type="InterPro" id="IPR001810">
    <property type="entry name" value="F-box_dom"/>
</dbReference>
<feature type="compositionally biased region" description="Pro residues" evidence="2">
    <location>
        <begin position="498"/>
        <end position="510"/>
    </location>
</feature>
<name>A0A9N7TPX5_PLEPL</name>
<feature type="compositionally biased region" description="Polar residues" evidence="2">
    <location>
        <begin position="290"/>
        <end position="300"/>
    </location>
</feature>
<feature type="region of interest" description="Disordered" evidence="2">
    <location>
        <begin position="472"/>
        <end position="535"/>
    </location>
</feature>
<keyword evidence="1" id="KW-0833">Ubl conjugation pathway</keyword>
<feature type="compositionally biased region" description="Basic and acidic residues" evidence="2">
    <location>
        <begin position="522"/>
        <end position="535"/>
    </location>
</feature>